<keyword evidence="5 9" id="KW-0949">S-adenosyl-L-methionine</keyword>
<proteinExistence type="inferred from homology"/>
<dbReference type="GO" id="GO:0005634">
    <property type="term" value="C:nucleus"/>
    <property type="evidence" value="ECO:0007669"/>
    <property type="project" value="UniProtKB-SubCell"/>
</dbReference>
<name>A0AA38M0T3_9CUCU</name>
<keyword evidence="7 9" id="KW-0694">RNA-binding</keyword>
<dbReference type="GO" id="GO:0008176">
    <property type="term" value="F:tRNA (guanine(46)-N7)-methyltransferase activity"/>
    <property type="evidence" value="ECO:0007669"/>
    <property type="project" value="UniProtKB-UniRule"/>
</dbReference>
<keyword evidence="2 9" id="KW-0820">tRNA-binding</keyword>
<reference evidence="10" key="1">
    <citation type="journal article" date="2023" name="G3 (Bethesda)">
        <title>Whole genome assemblies of Zophobas morio and Tenebrio molitor.</title>
        <authorList>
            <person name="Kaur S."/>
            <person name="Stinson S.A."/>
            <person name="diCenzo G.C."/>
        </authorList>
    </citation>
    <scope>NUCLEOTIDE SEQUENCE</scope>
    <source>
        <strain evidence="10">QUZm001</strain>
    </source>
</reference>
<comment type="subcellular location">
    <subcellularLocation>
        <location evidence="9">Nucleus</location>
    </subcellularLocation>
</comment>
<feature type="binding site" evidence="9">
    <location>
        <begin position="144"/>
        <end position="145"/>
    </location>
    <ligand>
        <name>S-adenosyl-L-methionine</name>
        <dbReference type="ChEBI" id="CHEBI:59789"/>
    </ligand>
</feature>
<evidence type="ECO:0000256" key="9">
    <source>
        <dbReference type="HAMAP-Rule" id="MF_03055"/>
    </source>
</evidence>
<dbReference type="InterPro" id="IPR003358">
    <property type="entry name" value="tRNA_(Gua-N-7)_MeTrfase_Trmb"/>
</dbReference>
<feature type="binding site" evidence="9">
    <location>
        <begin position="242"/>
        <end position="244"/>
    </location>
    <ligand>
        <name>S-adenosyl-L-methionine</name>
        <dbReference type="ChEBI" id="CHEBI:59789"/>
    </ligand>
</feature>
<evidence type="ECO:0000256" key="3">
    <source>
        <dbReference type="ARBA" id="ARBA00022603"/>
    </source>
</evidence>
<dbReference type="Proteomes" id="UP001168821">
    <property type="component" value="Unassembled WGS sequence"/>
</dbReference>
<evidence type="ECO:0000313" key="11">
    <source>
        <dbReference type="Proteomes" id="UP001168821"/>
    </source>
</evidence>
<dbReference type="Pfam" id="PF02390">
    <property type="entry name" value="Methyltransf_4"/>
    <property type="match status" value="1"/>
</dbReference>
<evidence type="ECO:0000256" key="2">
    <source>
        <dbReference type="ARBA" id="ARBA00022555"/>
    </source>
</evidence>
<dbReference type="SUPFAM" id="SSF53335">
    <property type="entry name" value="S-adenosyl-L-methionine-dependent methyltransferases"/>
    <property type="match status" value="1"/>
</dbReference>
<dbReference type="HAMAP" id="MF_03055">
    <property type="entry name" value="tRNA_methyltr_TrmB_euk"/>
    <property type="match status" value="1"/>
</dbReference>
<dbReference type="AlphaFoldDB" id="A0AA38M0T3"/>
<dbReference type="NCBIfam" id="TIGR00091">
    <property type="entry name" value="tRNA (guanosine(46)-N7)-methyltransferase TrmB"/>
    <property type="match status" value="1"/>
</dbReference>
<comment type="pathway">
    <text evidence="9">tRNA modification; N(7)-methylguanine-tRNA biosynthesis.</text>
</comment>
<keyword evidence="8 9" id="KW-0539">Nucleus</keyword>
<keyword evidence="6 9" id="KW-0819">tRNA processing</keyword>
<feature type="binding site" evidence="9">
    <location>
        <position position="164"/>
    </location>
    <ligand>
        <name>S-adenosyl-L-methionine</name>
        <dbReference type="ChEBI" id="CHEBI:59789"/>
    </ligand>
</feature>
<dbReference type="PROSITE" id="PS51625">
    <property type="entry name" value="SAM_MT_TRMB"/>
    <property type="match status" value="1"/>
</dbReference>
<keyword evidence="3 9" id="KW-0489">Methyltransferase</keyword>
<evidence type="ECO:0000256" key="8">
    <source>
        <dbReference type="ARBA" id="ARBA00023242"/>
    </source>
</evidence>
<comment type="similarity">
    <text evidence="9">Belongs to the class I-like SAM-binding methyltransferase superfamily. TrmB family.</text>
</comment>
<dbReference type="PANTHER" id="PTHR23417:SF16">
    <property type="entry name" value="TRNA (GUANINE-N(7)-)-METHYLTRANSFERASE"/>
    <property type="match status" value="1"/>
</dbReference>
<protein>
    <recommendedName>
        <fullName evidence="9">tRNA (guanine-N(7)-)-methyltransferase</fullName>
        <ecNumber evidence="9">2.1.1.33</ecNumber>
    </recommendedName>
    <alternativeName>
        <fullName evidence="9">tRNA (guanine(46)-N(7))-methyltransferase</fullName>
    </alternativeName>
    <alternativeName>
        <fullName evidence="9">tRNA(m7G46)-methyltransferase</fullName>
    </alternativeName>
</protein>
<feature type="binding site" evidence="9">
    <location>
        <position position="68"/>
    </location>
    <ligand>
        <name>S-adenosyl-L-methionine</name>
        <dbReference type="ChEBI" id="CHEBI:59789"/>
    </ligand>
</feature>
<sequence length="273" mass="31370">MSLPQKRFFRQRAHSNPLADHSLEFPSCPSKMDWSEHFPLFFTKLGERFNDEENSMKTKKKVEFADVGCGYGGLLGSFCEVQVTVPRADINFKVGLADTFPEVLSLGLELRAKVADYAHKKILALREQNKSTGKYQNISIVRANAMKYLPYFFEKGQLKKIFFLFPDPHFKKSKHKWRIISPHLLSDYAYFLAVGGLLYTVTDVAELYEWEIKHLSEHPLFMRISNESLKGDATVDLILNSSEESKKVTRQGGDNKMGEIYYVSLFLFALVVF</sequence>
<keyword evidence="4 9" id="KW-0808">Transferase</keyword>
<feature type="active site" evidence="9">
    <location>
        <position position="167"/>
    </location>
</feature>
<dbReference type="PANTHER" id="PTHR23417">
    <property type="entry name" value="3-DEOXY-D-MANNO-OCTULOSONIC-ACID TRANSFERASE/TRNA GUANINE-N 7 - -METHYLTRANSFERASE"/>
    <property type="match status" value="1"/>
</dbReference>
<accession>A0AA38M0T3</accession>
<evidence type="ECO:0000256" key="5">
    <source>
        <dbReference type="ARBA" id="ARBA00022691"/>
    </source>
</evidence>
<dbReference type="InterPro" id="IPR025763">
    <property type="entry name" value="Trm8_euk"/>
</dbReference>
<dbReference type="GO" id="GO:0000049">
    <property type="term" value="F:tRNA binding"/>
    <property type="evidence" value="ECO:0007669"/>
    <property type="project" value="UniProtKB-UniRule"/>
</dbReference>
<keyword evidence="11" id="KW-1185">Reference proteome</keyword>
<feature type="binding site" evidence="9">
    <location>
        <begin position="109"/>
        <end position="110"/>
    </location>
    <ligand>
        <name>S-adenosyl-L-methionine</name>
        <dbReference type="ChEBI" id="CHEBI:59789"/>
    </ligand>
</feature>
<evidence type="ECO:0000313" key="10">
    <source>
        <dbReference type="EMBL" id="KAJ3634433.1"/>
    </source>
</evidence>
<evidence type="ECO:0000256" key="4">
    <source>
        <dbReference type="ARBA" id="ARBA00022679"/>
    </source>
</evidence>
<evidence type="ECO:0000256" key="6">
    <source>
        <dbReference type="ARBA" id="ARBA00022694"/>
    </source>
</evidence>
<comment type="caution">
    <text evidence="10">The sequence shown here is derived from an EMBL/GenBank/DDBJ whole genome shotgun (WGS) entry which is preliminary data.</text>
</comment>
<evidence type="ECO:0000256" key="7">
    <source>
        <dbReference type="ARBA" id="ARBA00022884"/>
    </source>
</evidence>
<evidence type="ECO:0000256" key="1">
    <source>
        <dbReference type="ARBA" id="ARBA00000142"/>
    </source>
</evidence>
<comment type="function">
    <text evidence="9">Catalyzes the formation of N(7)-methylguanine at position 46 (m7G46) in tRNA.</text>
</comment>
<comment type="catalytic activity">
    <reaction evidence="1 9">
        <text>guanosine(46) in tRNA + S-adenosyl-L-methionine = N(7)-methylguanosine(46) in tRNA + S-adenosyl-L-homocysteine</text>
        <dbReference type="Rhea" id="RHEA:42708"/>
        <dbReference type="Rhea" id="RHEA-COMP:10188"/>
        <dbReference type="Rhea" id="RHEA-COMP:10189"/>
        <dbReference type="ChEBI" id="CHEBI:57856"/>
        <dbReference type="ChEBI" id="CHEBI:59789"/>
        <dbReference type="ChEBI" id="CHEBI:74269"/>
        <dbReference type="ChEBI" id="CHEBI:74480"/>
        <dbReference type="EC" id="2.1.1.33"/>
    </reaction>
</comment>
<dbReference type="EC" id="2.1.1.33" evidence="9"/>
<organism evidence="10 11">
    <name type="scientific">Zophobas morio</name>
    <dbReference type="NCBI Taxonomy" id="2755281"/>
    <lineage>
        <taxon>Eukaryota</taxon>
        <taxon>Metazoa</taxon>
        <taxon>Ecdysozoa</taxon>
        <taxon>Arthropoda</taxon>
        <taxon>Hexapoda</taxon>
        <taxon>Insecta</taxon>
        <taxon>Pterygota</taxon>
        <taxon>Neoptera</taxon>
        <taxon>Endopterygota</taxon>
        <taxon>Coleoptera</taxon>
        <taxon>Polyphaga</taxon>
        <taxon>Cucujiformia</taxon>
        <taxon>Tenebrionidae</taxon>
        <taxon>Zophobas</taxon>
    </lineage>
</organism>
<dbReference type="EMBL" id="JALNTZ010000528">
    <property type="protein sequence ID" value="KAJ3634433.1"/>
    <property type="molecule type" value="Genomic_DNA"/>
</dbReference>
<dbReference type="GO" id="GO:0043527">
    <property type="term" value="C:tRNA methyltransferase complex"/>
    <property type="evidence" value="ECO:0007669"/>
    <property type="project" value="TreeGrafter"/>
</dbReference>
<dbReference type="Gene3D" id="3.40.50.150">
    <property type="entry name" value="Vaccinia Virus protein VP39"/>
    <property type="match status" value="1"/>
</dbReference>
<gene>
    <name evidence="10" type="ORF">Zmor_019086</name>
</gene>
<dbReference type="InterPro" id="IPR029063">
    <property type="entry name" value="SAM-dependent_MTases_sf"/>
</dbReference>